<keyword evidence="2" id="KW-1133">Transmembrane helix</keyword>
<feature type="region of interest" description="Disordered" evidence="1">
    <location>
        <begin position="569"/>
        <end position="666"/>
    </location>
</feature>
<evidence type="ECO:0000313" key="4">
    <source>
        <dbReference type="Proteomes" id="UP000007151"/>
    </source>
</evidence>
<dbReference type="KEGG" id="dpl:KGM_201085"/>
<protein>
    <submittedName>
        <fullName evidence="3">Uncharacterized protein</fullName>
    </submittedName>
</protein>
<feature type="transmembrane region" description="Helical" evidence="2">
    <location>
        <begin position="346"/>
        <end position="367"/>
    </location>
</feature>
<keyword evidence="2" id="KW-0812">Transmembrane</keyword>
<evidence type="ECO:0000313" key="3">
    <source>
        <dbReference type="EMBL" id="OWR46692.1"/>
    </source>
</evidence>
<dbReference type="AlphaFoldDB" id="A0A212EYX6"/>
<accession>A0A212EYX6</accession>
<keyword evidence="2" id="KW-0472">Membrane</keyword>
<feature type="compositionally biased region" description="Basic and acidic residues" evidence="1">
    <location>
        <begin position="589"/>
        <end position="599"/>
    </location>
</feature>
<feature type="region of interest" description="Disordered" evidence="1">
    <location>
        <begin position="682"/>
        <end position="756"/>
    </location>
</feature>
<feature type="compositionally biased region" description="Polar residues" evidence="1">
    <location>
        <begin position="703"/>
        <end position="725"/>
    </location>
</feature>
<feature type="compositionally biased region" description="Polar residues" evidence="1">
    <location>
        <begin position="744"/>
        <end position="756"/>
    </location>
</feature>
<proteinExistence type="predicted"/>
<gene>
    <name evidence="3" type="ORF">KGM_201085</name>
</gene>
<dbReference type="Proteomes" id="UP000007151">
    <property type="component" value="Unassembled WGS sequence"/>
</dbReference>
<feature type="compositionally biased region" description="Polar residues" evidence="1">
    <location>
        <begin position="619"/>
        <end position="631"/>
    </location>
</feature>
<name>A0A212EYX6_DANPL</name>
<keyword evidence="4" id="KW-1185">Reference proteome</keyword>
<evidence type="ECO:0000256" key="1">
    <source>
        <dbReference type="SAM" id="MobiDB-lite"/>
    </source>
</evidence>
<dbReference type="EMBL" id="AGBW02011420">
    <property type="protein sequence ID" value="OWR46692.1"/>
    <property type="molecule type" value="Genomic_DNA"/>
</dbReference>
<comment type="caution">
    <text evidence="3">The sequence shown here is derived from an EMBL/GenBank/DDBJ whole genome shotgun (WGS) entry which is preliminary data.</text>
</comment>
<feature type="compositionally biased region" description="Basic and acidic residues" evidence="1">
    <location>
        <begin position="632"/>
        <end position="666"/>
    </location>
</feature>
<evidence type="ECO:0000256" key="2">
    <source>
        <dbReference type="SAM" id="Phobius"/>
    </source>
</evidence>
<dbReference type="InParanoid" id="A0A212EYX6"/>
<reference evidence="3 4" key="1">
    <citation type="journal article" date="2011" name="Cell">
        <title>The monarch butterfly genome yields insights into long-distance migration.</title>
        <authorList>
            <person name="Zhan S."/>
            <person name="Merlin C."/>
            <person name="Boore J.L."/>
            <person name="Reppert S.M."/>
        </authorList>
    </citation>
    <scope>NUCLEOTIDE SEQUENCE [LARGE SCALE GENOMIC DNA]</scope>
    <source>
        <strain evidence="3">F-2</strain>
    </source>
</reference>
<organism evidence="3 4">
    <name type="scientific">Danaus plexippus plexippus</name>
    <dbReference type="NCBI Taxonomy" id="278856"/>
    <lineage>
        <taxon>Eukaryota</taxon>
        <taxon>Metazoa</taxon>
        <taxon>Ecdysozoa</taxon>
        <taxon>Arthropoda</taxon>
        <taxon>Hexapoda</taxon>
        <taxon>Insecta</taxon>
        <taxon>Pterygota</taxon>
        <taxon>Neoptera</taxon>
        <taxon>Endopterygota</taxon>
        <taxon>Lepidoptera</taxon>
        <taxon>Glossata</taxon>
        <taxon>Ditrysia</taxon>
        <taxon>Papilionoidea</taxon>
        <taxon>Nymphalidae</taxon>
        <taxon>Danainae</taxon>
        <taxon>Danaini</taxon>
        <taxon>Danaina</taxon>
        <taxon>Danaus</taxon>
        <taxon>Danaus</taxon>
    </lineage>
</organism>
<sequence>MRQQQNKKKVKATVVSSTGFVPYIRVSEVLAHYAPESESPNVGTVLFKQSDSNSKRWTRSRISLLQARKHFQKLIPSVYLTGTINEKYVANLFQYFQSSYTTVKREVKNPAMYNIMNIALSDALGGYLKLWVLPITKYAYYGGTVSLERAASIFQVYDDIKAKLKTDGRGWRSPNENLLNSVAINIASPMRFFFTRSMKEPCKELTYLEKTDTGLTIPLPVINWNMLPITLFVPLKNQSLVSVTSPNSSKTLLKYYDIANKCIKTQSPQKLDDFNARFQTWLVNDVAPHLDDDNLYIAFGGILILMNRTKSFYGKVTDALDDNLSKIRNKFVSLRLPINCISMKHMIVYTILLIEIICFIIAVVCAIRSRRKSKRAFFKKCFKNIFKRKPKFNIHRLSTDSFKNRYMSDVSTRDKNGAGGVKLLLKPRPRNLEVDVHFPPYDCKMRRSCSSQSQNKTASEQMTLVNEIPRKSSLKKIMPEFGSNFMDLQDEEFSNSQINNIYQATNMNEMREKSVTSREIRGSNKNMTLMKQNRKSIKQMLYSQEPVTLKPNTTRTTSDCKSCLVSGNKKKYSGCEDSTCPANTNANYNERKHEPKKVTYNEPPTRSGRSRRREKTPRQTENNPDVENNQTETHEQARHEYIDSRIESSEKPQGEPDHPLLRIKIDRPETEIKVGITSFRKSNEDIKKPSRIPRLAVKDTKTENNNGDNNADSSHSLKNTSNKNDTAGPMKNLQKRTVDDSALNRPSATSKLNSTL</sequence>
<dbReference type="eggNOG" id="ENOG502RZ9I">
    <property type="taxonomic scope" value="Eukaryota"/>
</dbReference>